<proteinExistence type="predicted"/>
<accession>A0A4R1FA17</accession>
<dbReference type="InterPro" id="IPR007053">
    <property type="entry name" value="LRAT_dom"/>
</dbReference>
<keyword evidence="1 5" id="KW-0808">Transferase</keyword>
<dbReference type="AlphaFoldDB" id="A0A4R1FA17"/>
<dbReference type="Proteomes" id="UP000294887">
    <property type="component" value="Unassembled WGS sequence"/>
</dbReference>
<comment type="caution">
    <text evidence="5">The sequence shown here is derived from an EMBL/GenBank/DDBJ whole genome shotgun (WGS) entry which is preliminary data.</text>
</comment>
<keyword evidence="6" id="KW-1185">Reference proteome</keyword>
<reference evidence="5 6" key="1">
    <citation type="submission" date="2019-03" db="EMBL/GenBank/DDBJ databases">
        <title>Genomic Encyclopedia of Type Strains, Phase IV (KMG-IV): sequencing the most valuable type-strain genomes for metagenomic binning, comparative biology and taxonomic classification.</title>
        <authorList>
            <person name="Goeker M."/>
        </authorList>
    </citation>
    <scope>NUCLEOTIDE SEQUENCE [LARGE SCALE GENOMIC DNA]</scope>
    <source>
        <strain evidence="5 6">DSM 24830</strain>
    </source>
</reference>
<keyword evidence="2" id="KW-0378">Hydrolase</keyword>
<dbReference type="PANTHER" id="PTHR13943:SF77">
    <property type="entry name" value="LRAT DOMAIN-CONTAINING PROTEIN"/>
    <property type="match status" value="1"/>
</dbReference>
<gene>
    <name evidence="5" type="ORF">EV695_2164</name>
</gene>
<evidence type="ECO:0000313" key="5">
    <source>
        <dbReference type="EMBL" id="TCJ87651.1"/>
    </source>
</evidence>
<evidence type="ECO:0000256" key="2">
    <source>
        <dbReference type="ARBA" id="ARBA00022801"/>
    </source>
</evidence>
<evidence type="ECO:0000313" key="6">
    <source>
        <dbReference type="Proteomes" id="UP000294887"/>
    </source>
</evidence>
<feature type="domain" description="LRAT" evidence="4">
    <location>
        <begin position="8"/>
        <end position="109"/>
    </location>
</feature>
<evidence type="ECO:0000256" key="3">
    <source>
        <dbReference type="ARBA" id="ARBA00023098"/>
    </source>
</evidence>
<keyword evidence="3" id="KW-0443">Lipid metabolism</keyword>
<keyword evidence="5" id="KW-0012">Acyltransferase</keyword>
<evidence type="ECO:0000259" key="4">
    <source>
        <dbReference type="PROSITE" id="PS51934"/>
    </source>
</evidence>
<dbReference type="InterPro" id="IPR051496">
    <property type="entry name" value="H-rev107_PLA/AT"/>
</dbReference>
<dbReference type="Pfam" id="PF04970">
    <property type="entry name" value="LRAT"/>
    <property type="match status" value="1"/>
</dbReference>
<dbReference type="GO" id="GO:0005737">
    <property type="term" value="C:cytoplasm"/>
    <property type="evidence" value="ECO:0007669"/>
    <property type="project" value="TreeGrafter"/>
</dbReference>
<dbReference type="RefSeq" id="WP_131905914.1">
    <property type="nucleotide sequence ID" value="NZ_BAAAFU010000004.1"/>
</dbReference>
<dbReference type="PANTHER" id="PTHR13943">
    <property type="entry name" value="HRAS-LIKE SUPPRESSOR - RELATED"/>
    <property type="match status" value="1"/>
</dbReference>
<dbReference type="EMBL" id="SMFQ01000003">
    <property type="protein sequence ID" value="TCJ87651.1"/>
    <property type="molecule type" value="Genomic_DNA"/>
</dbReference>
<evidence type="ECO:0000256" key="1">
    <source>
        <dbReference type="ARBA" id="ARBA00022679"/>
    </source>
</evidence>
<protein>
    <submittedName>
        <fullName evidence="5">Lecithin:retinol acyltransferase</fullName>
    </submittedName>
</protein>
<dbReference type="GO" id="GO:0004623">
    <property type="term" value="F:phospholipase A2 activity"/>
    <property type="evidence" value="ECO:0007669"/>
    <property type="project" value="TreeGrafter"/>
</dbReference>
<dbReference type="PROSITE" id="PS51934">
    <property type="entry name" value="LRAT"/>
    <property type="match status" value="1"/>
</dbReference>
<dbReference type="GO" id="GO:0016410">
    <property type="term" value="F:N-acyltransferase activity"/>
    <property type="evidence" value="ECO:0007669"/>
    <property type="project" value="TreeGrafter"/>
</dbReference>
<organism evidence="5 6">
    <name type="scientific">Cocleimonas flava</name>
    <dbReference type="NCBI Taxonomy" id="634765"/>
    <lineage>
        <taxon>Bacteria</taxon>
        <taxon>Pseudomonadati</taxon>
        <taxon>Pseudomonadota</taxon>
        <taxon>Gammaproteobacteria</taxon>
        <taxon>Thiotrichales</taxon>
        <taxon>Thiotrichaceae</taxon>
        <taxon>Cocleimonas</taxon>
    </lineage>
</organism>
<dbReference type="GO" id="GO:0008970">
    <property type="term" value="F:phospholipase A1 activity"/>
    <property type="evidence" value="ECO:0007669"/>
    <property type="project" value="TreeGrafter"/>
</dbReference>
<name>A0A4R1FA17_9GAMM</name>
<dbReference type="Gene3D" id="3.90.1720.10">
    <property type="entry name" value="endopeptidase domain like (from Nostoc punctiforme)"/>
    <property type="match status" value="1"/>
</dbReference>
<sequence>MFKGQHLYIKKASGSYTHHGLGIGDDKVIHYSGLANDLTVPGVIEEITIEEFSQNKDIHIKPHLDRKYLVDEAIIRASLRLGESQYHILHNNCEHFVEWCISGRHKSSQSQRGKLIYSAGIGARALIGVKNPIGFVAGAAAGYVYIHRQGMKKLPDFEHLEKEFLRISDETNNNVIALPYVD</sequence>
<dbReference type="GO" id="GO:0070292">
    <property type="term" value="P:N-acylphosphatidylethanolamine metabolic process"/>
    <property type="evidence" value="ECO:0007669"/>
    <property type="project" value="TreeGrafter"/>
</dbReference>
<dbReference type="OrthoDB" id="9812095at2"/>